<proteinExistence type="predicted"/>
<dbReference type="EMBL" id="CAJVPU010021340">
    <property type="protein sequence ID" value="CAG8680763.1"/>
    <property type="molecule type" value="Genomic_DNA"/>
</dbReference>
<accession>A0ACA9NXY3</accession>
<evidence type="ECO:0000313" key="2">
    <source>
        <dbReference type="Proteomes" id="UP000789702"/>
    </source>
</evidence>
<protein>
    <submittedName>
        <fullName evidence="1">3982_t:CDS:1</fullName>
    </submittedName>
</protein>
<evidence type="ECO:0000313" key="1">
    <source>
        <dbReference type="EMBL" id="CAG8680763.1"/>
    </source>
</evidence>
<comment type="caution">
    <text evidence="1">The sequence shown here is derived from an EMBL/GenBank/DDBJ whole genome shotgun (WGS) entry which is preliminary data.</text>
</comment>
<organism evidence="1 2">
    <name type="scientific">Dentiscutata heterogama</name>
    <dbReference type="NCBI Taxonomy" id="1316150"/>
    <lineage>
        <taxon>Eukaryota</taxon>
        <taxon>Fungi</taxon>
        <taxon>Fungi incertae sedis</taxon>
        <taxon>Mucoromycota</taxon>
        <taxon>Glomeromycotina</taxon>
        <taxon>Glomeromycetes</taxon>
        <taxon>Diversisporales</taxon>
        <taxon>Gigasporaceae</taxon>
        <taxon>Dentiscutata</taxon>
    </lineage>
</organism>
<keyword evidence="2" id="KW-1185">Reference proteome</keyword>
<reference evidence="1" key="1">
    <citation type="submission" date="2021-06" db="EMBL/GenBank/DDBJ databases">
        <authorList>
            <person name="Kallberg Y."/>
            <person name="Tangrot J."/>
            <person name="Rosling A."/>
        </authorList>
    </citation>
    <scope>NUCLEOTIDE SEQUENCE</scope>
    <source>
        <strain evidence="1">IL203A</strain>
    </source>
</reference>
<gene>
    <name evidence="1" type="ORF">DHETER_LOCUS10639</name>
</gene>
<feature type="non-terminal residue" evidence="1">
    <location>
        <position position="128"/>
    </location>
</feature>
<name>A0ACA9NXY3_9GLOM</name>
<sequence length="128" mass="15103">MTKRKQNNNSTSNDTETDSRNLNNPKSEHPLTEVWKYFERDEPKGDGHWEGTCMYCKKFYSCAKPTTLRAHLANSCKNISEEWKHYFNYILVNNLKDIPTNEPLYDMPNTTSFLVKQKKAKLTNWFDS</sequence>
<dbReference type="Proteomes" id="UP000789702">
    <property type="component" value="Unassembled WGS sequence"/>
</dbReference>